<dbReference type="OrthoDB" id="1912886at2759"/>
<evidence type="ECO:0000256" key="2">
    <source>
        <dbReference type="ARBA" id="ARBA00023125"/>
    </source>
</evidence>
<dbReference type="InterPro" id="IPR036093">
    <property type="entry name" value="NAC_dom_sf"/>
</dbReference>
<evidence type="ECO:0000256" key="1">
    <source>
        <dbReference type="ARBA" id="ARBA00023015"/>
    </source>
</evidence>
<keyword evidence="7" id="KW-1185">Reference proteome</keyword>
<keyword evidence="1" id="KW-0805">Transcription regulation</keyword>
<evidence type="ECO:0000256" key="4">
    <source>
        <dbReference type="ARBA" id="ARBA00023242"/>
    </source>
</evidence>
<reference evidence="6 7" key="1">
    <citation type="submission" date="2020-10" db="EMBL/GenBank/DDBJ databases">
        <title>The Coptis chinensis genome and diversification of protoberbering-type alkaloids.</title>
        <authorList>
            <person name="Wang B."/>
            <person name="Shu S."/>
            <person name="Song C."/>
            <person name="Liu Y."/>
        </authorList>
    </citation>
    <scope>NUCLEOTIDE SEQUENCE [LARGE SCALE GENOMIC DNA]</scope>
    <source>
        <strain evidence="6">HL-2020</strain>
        <tissue evidence="6">Leaf</tissue>
    </source>
</reference>
<dbReference type="Pfam" id="PF02365">
    <property type="entry name" value="NAM"/>
    <property type="match status" value="1"/>
</dbReference>
<name>A0A835LPA3_9MAGN</name>
<accession>A0A835LPA3</accession>
<dbReference type="PANTHER" id="PTHR31744">
    <property type="entry name" value="PROTEIN CUP-SHAPED COTYLEDON 2-RELATED"/>
    <property type="match status" value="1"/>
</dbReference>
<keyword evidence="2" id="KW-0238">DNA-binding</keyword>
<dbReference type="AlphaFoldDB" id="A0A835LPA3"/>
<protein>
    <recommendedName>
        <fullName evidence="5">NAC domain-containing protein</fullName>
    </recommendedName>
</protein>
<evidence type="ECO:0000313" key="6">
    <source>
        <dbReference type="EMBL" id="KAF9599842.1"/>
    </source>
</evidence>
<dbReference type="GO" id="GO:0006355">
    <property type="term" value="P:regulation of DNA-templated transcription"/>
    <property type="evidence" value="ECO:0007669"/>
    <property type="project" value="InterPro"/>
</dbReference>
<dbReference type="Proteomes" id="UP000631114">
    <property type="component" value="Unassembled WGS sequence"/>
</dbReference>
<keyword evidence="3" id="KW-0804">Transcription</keyword>
<dbReference type="GO" id="GO:0003677">
    <property type="term" value="F:DNA binding"/>
    <property type="evidence" value="ECO:0007669"/>
    <property type="project" value="UniProtKB-KW"/>
</dbReference>
<proteinExistence type="predicted"/>
<dbReference type="SUPFAM" id="SSF101941">
    <property type="entry name" value="NAC domain"/>
    <property type="match status" value="1"/>
</dbReference>
<gene>
    <name evidence="6" type="ORF">IFM89_001788</name>
</gene>
<dbReference type="PROSITE" id="PS51005">
    <property type="entry name" value="NAC"/>
    <property type="match status" value="1"/>
</dbReference>
<evidence type="ECO:0000256" key="3">
    <source>
        <dbReference type="ARBA" id="ARBA00023163"/>
    </source>
</evidence>
<comment type="caution">
    <text evidence="6">The sequence shown here is derived from an EMBL/GenBank/DDBJ whole genome shotgun (WGS) entry which is preliminary data.</text>
</comment>
<dbReference type="Gene3D" id="2.170.150.80">
    <property type="entry name" value="NAC domain"/>
    <property type="match status" value="1"/>
</dbReference>
<evidence type="ECO:0000313" key="7">
    <source>
        <dbReference type="Proteomes" id="UP000631114"/>
    </source>
</evidence>
<dbReference type="EMBL" id="JADFTS010000006">
    <property type="protein sequence ID" value="KAF9599842.1"/>
    <property type="molecule type" value="Genomic_DNA"/>
</dbReference>
<keyword evidence="4" id="KW-0539">Nucleus</keyword>
<dbReference type="InterPro" id="IPR003441">
    <property type="entry name" value="NAC-dom"/>
</dbReference>
<evidence type="ECO:0000259" key="5">
    <source>
        <dbReference type="PROSITE" id="PS51005"/>
    </source>
</evidence>
<organism evidence="6 7">
    <name type="scientific">Coptis chinensis</name>
    <dbReference type="NCBI Taxonomy" id="261450"/>
    <lineage>
        <taxon>Eukaryota</taxon>
        <taxon>Viridiplantae</taxon>
        <taxon>Streptophyta</taxon>
        <taxon>Embryophyta</taxon>
        <taxon>Tracheophyta</taxon>
        <taxon>Spermatophyta</taxon>
        <taxon>Magnoliopsida</taxon>
        <taxon>Ranunculales</taxon>
        <taxon>Ranunculaceae</taxon>
        <taxon>Coptidoideae</taxon>
        <taxon>Coptis</taxon>
    </lineage>
</organism>
<dbReference type="PANTHER" id="PTHR31744:SF210">
    <property type="entry name" value="NAC DOMAIN-CONTAINING PROTEIN 86-LIKE"/>
    <property type="match status" value="1"/>
</dbReference>
<feature type="domain" description="NAC" evidence="5">
    <location>
        <begin position="4"/>
        <end position="172"/>
    </location>
</feature>
<sequence>MAKVPPGFRFHPTDVELVLYYLKRKVLGKPLHVQAITELDLYKFSPWDLPGKSCMRSGDREWFFFCPRDRKYANGPRLNRASAVGYWKTTGRDRAICNDSQTVGMKRTLIFHLGRAPKGDRTNWVMHEYRLEIKDLAETGIQQAKSGQVNEGRSFVHGHSSLASALCSVVPVPQSDAWIHMFFAKSLRKVAQDQEMA</sequence>